<reference evidence="10" key="1">
    <citation type="submission" date="2021-01" db="EMBL/GenBank/DDBJ databases">
        <authorList>
            <person name="Corre E."/>
            <person name="Pelletier E."/>
            <person name="Niang G."/>
            <person name="Scheremetjew M."/>
            <person name="Finn R."/>
            <person name="Kale V."/>
            <person name="Holt S."/>
            <person name="Cochrane G."/>
            <person name="Meng A."/>
            <person name="Brown T."/>
            <person name="Cohen L."/>
        </authorList>
    </citation>
    <scope>NUCLEOTIDE SEQUENCE</scope>
    <source>
        <strain evidence="10">B651</strain>
    </source>
</reference>
<feature type="active site" description="Acyl-thioester intermediate" evidence="6">
    <location>
        <position position="102"/>
    </location>
</feature>
<keyword evidence="3" id="KW-0479">Metal-binding</keyword>
<dbReference type="AlphaFoldDB" id="A0A7S0K983"/>
<sequence>MTTNQAVIASFARTPIGKFRSSLSSFTAPELGSIAITAALHRLPIPVQLSTTKHESTAAIQIHEAYIGNVLSAGIGQAPARQAVLHAHLPVSTICTTVHKVCASGMKAATLAAQTCSTNTHRIVLAGGMESMSNVPYYLRELREGVTLGHAREAILDGIVQDGLWDVYHDQHMGMCGEKCAVDYSISRVEQDEYARESYRRALKAQAEGRFEFEIAPVKKKVKRGSSEVIEIVEDEEPGAARLDKMSTLKPAFLRNGDGTVTAANASSINDGAAAMVIMSEENAKLLGIQPLARILSTGEAEQEPVDFTTTPSKAINDALLNAGMSINDVDYHEINEAFSVVSLANMKILDLDPTRVNIFGGAVSLGHPIGMSGARIIGTLYNVLKTKDASIGCASICNGGGGASAMIIERLE</sequence>
<dbReference type="PANTHER" id="PTHR18919">
    <property type="entry name" value="ACETYL-COA C-ACYLTRANSFERASE"/>
    <property type="match status" value="1"/>
</dbReference>
<keyword evidence="2 7" id="KW-0808">Transferase</keyword>
<dbReference type="InterPro" id="IPR002155">
    <property type="entry name" value="Thiolase"/>
</dbReference>
<evidence type="ECO:0000256" key="6">
    <source>
        <dbReference type="PIRSR" id="PIRSR000429-1"/>
    </source>
</evidence>
<evidence type="ECO:0000259" key="8">
    <source>
        <dbReference type="Pfam" id="PF00108"/>
    </source>
</evidence>
<organism evidence="10">
    <name type="scientific">Leptocylindrus aporus</name>
    <dbReference type="NCBI Taxonomy" id="1398097"/>
    <lineage>
        <taxon>Eukaryota</taxon>
        <taxon>Sar</taxon>
        <taxon>Stramenopiles</taxon>
        <taxon>Ochrophyta</taxon>
        <taxon>Bacillariophyta</taxon>
        <taxon>Coscinodiscophyceae</taxon>
        <taxon>Chaetocerotophycidae</taxon>
        <taxon>Leptocylindrales</taxon>
        <taxon>Leptocylindraceae</taxon>
        <taxon>Leptocylindrus</taxon>
    </lineage>
</organism>
<dbReference type="EMBL" id="HBEU01000294">
    <property type="protein sequence ID" value="CAD8574047.1"/>
    <property type="molecule type" value="Transcribed_RNA"/>
</dbReference>
<evidence type="ECO:0000256" key="2">
    <source>
        <dbReference type="ARBA" id="ARBA00022679"/>
    </source>
</evidence>
<dbReference type="PANTHER" id="PTHR18919:SF156">
    <property type="entry name" value="ACETYL-COA ACETYLTRANSFERASE, MITOCHONDRIAL"/>
    <property type="match status" value="1"/>
</dbReference>
<feature type="active site" description="Proton acceptor" evidence="6">
    <location>
        <position position="368"/>
    </location>
</feature>
<dbReference type="InterPro" id="IPR020616">
    <property type="entry name" value="Thiolase_N"/>
</dbReference>
<dbReference type="GO" id="GO:0046872">
    <property type="term" value="F:metal ion binding"/>
    <property type="evidence" value="ECO:0007669"/>
    <property type="project" value="UniProtKB-KW"/>
</dbReference>
<dbReference type="GO" id="GO:0006635">
    <property type="term" value="P:fatty acid beta-oxidation"/>
    <property type="evidence" value="ECO:0007669"/>
    <property type="project" value="TreeGrafter"/>
</dbReference>
<proteinExistence type="inferred from homology"/>
<evidence type="ECO:0000256" key="4">
    <source>
        <dbReference type="ARBA" id="ARBA00022958"/>
    </source>
</evidence>
<evidence type="ECO:0000256" key="5">
    <source>
        <dbReference type="ARBA" id="ARBA00023315"/>
    </source>
</evidence>
<dbReference type="Gene3D" id="3.40.47.10">
    <property type="match status" value="1"/>
</dbReference>
<dbReference type="InterPro" id="IPR016039">
    <property type="entry name" value="Thiolase-like"/>
</dbReference>
<evidence type="ECO:0000259" key="9">
    <source>
        <dbReference type="Pfam" id="PF02803"/>
    </source>
</evidence>
<dbReference type="CDD" id="cd00751">
    <property type="entry name" value="thiolase"/>
    <property type="match status" value="1"/>
</dbReference>
<dbReference type="PIRSF" id="PIRSF000429">
    <property type="entry name" value="Ac-CoA_Ac_transf"/>
    <property type="match status" value="1"/>
</dbReference>
<feature type="domain" description="Thiolase C-terminal" evidence="9">
    <location>
        <begin position="290"/>
        <end position="411"/>
    </location>
</feature>
<comment type="similarity">
    <text evidence="1 7">Belongs to the thiolase-like superfamily. Thiolase family.</text>
</comment>
<keyword evidence="4" id="KW-0630">Potassium</keyword>
<dbReference type="Pfam" id="PF02803">
    <property type="entry name" value="Thiolase_C"/>
    <property type="match status" value="1"/>
</dbReference>
<dbReference type="PROSITE" id="PS00737">
    <property type="entry name" value="THIOLASE_2"/>
    <property type="match status" value="1"/>
</dbReference>
<evidence type="ECO:0008006" key="11">
    <source>
        <dbReference type="Google" id="ProtNLM"/>
    </source>
</evidence>
<dbReference type="Pfam" id="PF00108">
    <property type="entry name" value="Thiolase_N"/>
    <property type="match status" value="1"/>
</dbReference>
<dbReference type="FunFam" id="3.40.47.10:FF:000007">
    <property type="entry name" value="acetyl-CoA acetyltransferase, mitochondrial"/>
    <property type="match status" value="1"/>
</dbReference>
<evidence type="ECO:0000256" key="7">
    <source>
        <dbReference type="RuleBase" id="RU003557"/>
    </source>
</evidence>
<dbReference type="GO" id="GO:0003985">
    <property type="term" value="F:acetyl-CoA C-acetyltransferase activity"/>
    <property type="evidence" value="ECO:0007669"/>
    <property type="project" value="TreeGrafter"/>
</dbReference>
<evidence type="ECO:0000256" key="3">
    <source>
        <dbReference type="ARBA" id="ARBA00022723"/>
    </source>
</evidence>
<protein>
    <recommendedName>
        <fullName evidence="11">Acetyl-CoA acetyltransferase</fullName>
    </recommendedName>
</protein>
<dbReference type="InterPro" id="IPR020613">
    <property type="entry name" value="Thiolase_CS"/>
</dbReference>
<name>A0A7S0K983_9STRA</name>
<feature type="active site" description="Proton acceptor" evidence="6">
    <location>
        <position position="398"/>
    </location>
</feature>
<keyword evidence="5 7" id="KW-0012">Acyltransferase</keyword>
<dbReference type="NCBIfam" id="TIGR01930">
    <property type="entry name" value="AcCoA-C-Actrans"/>
    <property type="match status" value="1"/>
</dbReference>
<evidence type="ECO:0000313" key="10">
    <source>
        <dbReference type="EMBL" id="CAD8574047.1"/>
    </source>
</evidence>
<accession>A0A7S0K983</accession>
<gene>
    <name evidence="10" type="ORF">LDAN0322_LOCUS191</name>
</gene>
<dbReference type="InterPro" id="IPR020617">
    <property type="entry name" value="Thiolase_C"/>
</dbReference>
<dbReference type="GO" id="GO:0005739">
    <property type="term" value="C:mitochondrion"/>
    <property type="evidence" value="ECO:0007669"/>
    <property type="project" value="TreeGrafter"/>
</dbReference>
<dbReference type="SUPFAM" id="SSF53901">
    <property type="entry name" value="Thiolase-like"/>
    <property type="match status" value="2"/>
</dbReference>
<feature type="domain" description="Thiolase N-terminal" evidence="8">
    <location>
        <begin position="7"/>
        <end position="282"/>
    </location>
</feature>
<evidence type="ECO:0000256" key="1">
    <source>
        <dbReference type="ARBA" id="ARBA00010982"/>
    </source>
</evidence>